<feature type="transmembrane region" description="Helical" evidence="11">
    <location>
        <begin position="73"/>
        <end position="92"/>
    </location>
</feature>
<evidence type="ECO:0000256" key="1">
    <source>
        <dbReference type="ARBA" id="ARBA00004651"/>
    </source>
</evidence>
<dbReference type="AlphaFoldDB" id="A0A949K0Z4"/>
<feature type="transmembrane region" description="Helical" evidence="11">
    <location>
        <begin position="98"/>
        <end position="120"/>
    </location>
</feature>
<comment type="caution">
    <text evidence="12">The sequence shown here is derived from an EMBL/GenBank/DDBJ whole genome shotgun (WGS) entry which is preliminary data.</text>
</comment>
<dbReference type="CDD" id="cd06579">
    <property type="entry name" value="TM_PBP1_transp_AraH_like"/>
    <property type="match status" value="1"/>
</dbReference>
<dbReference type="EMBL" id="JAHQCW010000019">
    <property type="protein sequence ID" value="MBU9737337.1"/>
    <property type="molecule type" value="Genomic_DNA"/>
</dbReference>
<feature type="transmembrane region" description="Helical" evidence="11">
    <location>
        <begin position="48"/>
        <end position="66"/>
    </location>
</feature>
<evidence type="ECO:0000256" key="11">
    <source>
        <dbReference type="SAM" id="Phobius"/>
    </source>
</evidence>
<evidence type="ECO:0000256" key="9">
    <source>
        <dbReference type="ARBA" id="ARBA00035611"/>
    </source>
</evidence>
<keyword evidence="2" id="KW-0813">Transport</keyword>
<feature type="transmembrane region" description="Helical" evidence="11">
    <location>
        <begin position="173"/>
        <end position="194"/>
    </location>
</feature>
<feature type="transmembrane region" description="Helical" evidence="11">
    <location>
        <begin position="127"/>
        <end position="153"/>
    </location>
</feature>
<evidence type="ECO:0000256" key="5">
    <source>
        <dbReference type="ARBA" id="ARBA00022597"/>
    </source>
</evidence>
<evidence type="ECO:0000256" key="7">
    <source>
        <dbReference type="ARBA" id="ARBA00022989"/>
    </source>
</evidence>
<comment type="subcellular location">
    <subcellularLocation>
        <location evidence="1">Cell membrane</location>
        <topology evidence="1">Multi-pass membrane protein</topology>
    </subcellularLocation>
</comment>
<dbReference type="GO" id="GO:0022857">
    <property type="term" value="F:transmembrane transporter activity"/>
    <property type="evidence" value="ECO:0007669"/>
    <property type="project" value="InterPro"/>
</dbReference>
<dbReference type="PANTHER" id="PTHR32196:SF32">
    <property type="entry name" value="XYLOSE TRANSPORT SYSTEM PERMEASE PROTEIN XYLH"/>
    <property type="match status" value="1"/>
</dbReference>
<evidence type="ECO:0000256" key="10">
    <source>
        <dbReference type="ARBA" id="ARBA00035686"/>
    </source>
</evidence>
<dbReference type="Pfam" id="PF02653">
    <property type="entry name" value="BPD_transp_2"/>
    <property type="match status" value="1"/>
</dbReference>
<evidence type="ECO:0000313" key="12">
    <source>
        <dbReference type="EMBL" id="MBU9737337.1"/>
    </source>
</evidence>
<dbReference type="InterPro" id="IPR001851">
    <property type="entry name" value="ABC_transp_permease"/>
</dbReference>
<keyword evidence="5" id="KW-0762">Sugar transport</keyword>
<protein>
    <recommendedName>
        <fullName evidence="10">Xylose transport system permease protein XylH</fullName>
    </recommendedName>
</protein>
<proteinExistence type="predicted"/>
<name>A0A949K0Z4_9FIRM</name>
<feature type="transmembrane region" description="Helical" evidence="11">
    <location>
        <begin position="20"/>
        <end position="42"/>
    </location>
</feature>
<gene>
    <name evidence="12" type="ORF">KTH89_12375</name>
</gene>
<keyword evidence="7 11" id="KW-1133">Transmembrane helix</keyword>
<organism evidence="12 13">
    <name type="scientific">Diplocloster agilis</name>
    <dbReference type="NCBI Taxonomy" id="2850323"/>
    <lineage>
        <taxon>Bacteria</taxon>
        <taxon>Bacillati</taxon>
        <taxon>Bacillota</taxon>
        <taxon>Clostridia</taxon>
        <taxon>Lachnospirales</taxon>
        <taxon>Lachnospiraceae</taxon>
        <taxon>Diplocloster</taxon>
    </lineage>
</organism>
<feature type="transmembrane region" description="Helical" evidence="11">
    <location>
        <begin position="286"/>
        <end position="305"/>
    </location>
</feature>
<dbReference type="RefSeq" id="WP_158342465.1">
    <property type="nucleotide sequence ID" value="NZ_JAHQCW010000019.1"/>
</dbReference>
<keyword evidence="8 11" id="KW-0472">Membrane</keyword>
<evidence type="ECO:0000256" key="3">
    <source>
        <dbReference type="ARBA" id="ARBA00022475"/>
    </source>
</evidence>
<keyword evidence="4" id="KW-0997">Cell inner membrane</keyword>
<evidence type="ECO:0000256" key="4">
    <source>
        <dbReference type="ARBA" id="ARBA00022519"/>
    </source>
</evidence>
<feature type="transmembrane region" description="Helical" evidence="11">
    <location>
        <begin position="214"/>
        <end position="234"/>
    </location>
</feature>
<evidence type="ECO:0000313" key="13">
    <source>
        <dbReference type="Proteomes" id="UP000712157"/>
    </source>
</evidence>
<keyword evidence="3" id="KW-1003">Cell membrane</keyword>
<sequence length="390" mass="41691">MEQAKTKKKFEFTSIYKYSLFIEVIIVFVLFGILTGGTFLSTRNLSNLMMQGVTCSIIAITMTLVIVSCNADLSAGTALGCIGTIAAVLQVTKGWGTIPTFLAVIASCLFIGAWHAYWIAYKKLPAFIVTLATQLILKGVILLIGNGAAIGPVRDSFARFGSAYLPNFGKEGGIHILSLIITLAGCALYVFLTVSSEKKKIARGLTAPNWKRKIATMVSVLALTFIISSIFIFYRGFPYAIILLVIFTAIFHFVVNNTMFGRYVFAIGGNVEAAKLSGINTERVVMKIYMLHTLIVGVASVIYLGRVGQATATAGTSFEFTAITGCVVGGTSILGGRGNVIGAVIGTMLMASLDNGMSLLNMGQSSQYIVKGLVLMLAIAMDVISREKKG</sequence>
<keyword evidence="13" id="KW-1185">Reference proteome</keyword>
<reference evidence="12" key="1">
    <citation type="submission" date="2021-06" db="EMBL/GenBank/DDBJ databases">
        <title>Description of novel taxa of the family Lachnospiraceae.</title>
        <authorList>
            <person name="Chaplin A.V."/>
            <person name="Sokolova S.R."/>
            <person name="Pikina A.P."/>
            <person name="Korzhanova M."/>
            <person name="Belova V."/>
            <person name="Korostin D."/>
            <person name="Efimov B.A."/>
        </authorList>
    </citation>
    <scope>NUCLEOTIDE SEQUENCE</scope>
    <source>
        <strain evidence="12">ASD5720</strain>
    </source>
</reference>
<feature type="transmembrane region" description="Helical" evidence="11">
    <location>
        <begin position="240"/>
        <end position="265"/>
    </location>
</feature>
<dbReference type="GO" id="GO:0005886">
    <property type="term" value="C:plasma membrane"/>
    <property type="evidence" value="ECO:0007669"/>
    <property type="project" value="UniProtKB-SubCell"/>
</dbReference>
<evidence type="ECO:0000256" key="6">
    <source>
        <dbReference type="ARBA" id="ARBA00022692"/>
    </source>
</evidence>
<evidence type="ECO:0000256" key="2">
    <source>
        <dbReference type="ARBA" id="ARBA00022448"/>
    </source>
</evidence>
<keyword evidence="6 11" id="KW-0812">Transmembrane</keyword>
<evidence type="ECO:0000256" key="8">
    <source>
        <dbReference type="ARBA" id="ARBA00023136"/>
    </source>
</evidence>
<dbReference type="Proteomes" id="UP000712157">
    <property type="component" value="Unassembled WGS sequence"/>
</dbReference>
<dbReference type="PANTHER" id="PTHR32196">
    <property type="entry name" value="ABC TRANSPORTER PERMEASE PROTEIN YPHD-RELATED-RELATED"/>
    <property type="match status" value="1"/>
</dbReference>
<accession>A0A949K0Z4</accession>
<comment type="function">
    <text evidence="9">Part of the binding-protein-dependent transport system for D-xylose. Probably responsible for the translocation of the substrate across the membrane.</text>
</comment>